<name>A0A0W0ZHU9_9GAMM</name>
<protein>
    <submittedName>
        <fullName evidence="2">Uncharacterized protein</fullName>
    </submittedName>
</protein>
<dbReference type="PATRIC" id="fig|947033.5.peg.1642"/>
<proteinExistence type="predicted"/>
<feature type="region of interest" description="Disordered" evidence="1">
    <location>
        <begin position="1"/>
        <end position="27"/>
    </location>
</feature>
<evidence type="ECO:0000313" key="3">
    <source>
        <dbReference type="Proteomes" id="UP000054926"/>
    </source>
</evidence>
<feature type="compositionally biased region" description="Basic and acidic residues" evidence="1">
    <location>
        <begin position="1"/>
        <end position="17"/>
    </location>
</feature>
<organism evidence="2 3">
    <name type="scientific">Legionella steelei</name>
    <dbReference type="NCBI Taxonomy" id="947033"/>
    <lineage>
        <taxon>Bacteria</taxon>
        <taxon>Pseudomonadati</taxon>
        <taxon>Pseudomonadota</taxon>
        <taxon>Gammaproteobacteria</taxon>
        <taxon>Legionellales</taxon>
        <taxon>Legionellaceae</taxon>
        <taxon>Legionella</taxon>
    </lineage>
</organism>
<comment type="caution">
    <text evidence="2">The sequence shown here is derived from an EMBL/GenBank/DDBJ whole genome shotgun (WGS) entry which is preliminary data.</text>
</comment>
<dbReference type="OrthoDB" id="5654422at2"/>
<reference evidence="2 3" key="1">
    <citation type="submission" date="2015-11" db="EMBL/GenBank/DDBJ databases">
        <title>Genomic analysis of 38 Legionella species identifies large and diverse effector repertoires.</title>
        <authorList>
            <person name="Burstein D."/>
            <person name="Amaro F."/>
            <person name="Zusman T."/>
            <person name="Lifshitz Z."/>
            <person name="Cohen O."/>
            <person name="Gilbert J.A."/>
            <person name="Pupko T."/>
            <person name="Shuman H.A."/>
            <person name="Segal G."/>
        </authorList>
    </citation>
    <scope>NUCLEOTIDE SEQUENCE [LARGE SCALE GENOMIC DNA]</scope>
    <source>
        <strain evidence="2 3">IMVS3376</strain>
    </source>
</reference>
<dbReference type="AlphaFoldDB" id="A0A0W0ZHU9"/>
<accession>A0A0W0ZHU9</accession>
<evidence type="ECO:0000313" key="2">
    <source>
        <dbReference type="EMBL" id="KTD68387.1"/>
    </source>
</evidence>
<keyword evidence="3" id="KW-1185">Reference proteome</keyword>
<sequence>MDSRNKDEISNKIRQEQADEDSTDLAESSTSLMEKLFSCACSKRKSGGKTKDAMAPIKMIQQETIDLMEMDKKNQVPMASTGYLNNKNKMVCTEALASCYALIVVGKTANGTPIASLNHWVGDELSAEDTIKSMKKALKSQGGVTSEMQCFAIGGQKDFSDMTNEIDSLVKRKIIQQAKLEVNSQGENTDVIVRLNENKEISIEYTTRNIHAKKDTLQAEDDNDIVASALASLRNRSP</sequence>
<dbReference type="RefSeq" id="WP_157070715.1">
    <property type="nucleotide sequence ID" value="NZ_LNYY01000019.1"/>
</dbReference>
<dbReference type="Proteomes" id="UP000054926">
    <property type="component" value="Unassembled WGS sequence"/>
</dbReference>
<evidence type="ECO:0000256" key="1">
    <source>
        <dbReference type="SAM" id="MobiDB-lite"/>
    </source>
</evidence>
<gene>
    <name evidence="2" type="ORF">Lste_1545</name>
</gene>
<dbReference type="EMBL" id="LNYY01000019">
    <property type="protein sequence ID" value="KTD68387.1"/>
    <property type="molecule type" value="Genomic_DNA"/>
</dbReference>